<dbReference type="EMBL" id="SSDS01000062">
    <property type="protein sequence ID" value="TXG76855.1"/>
    <property type="molecule type" value="Genomic_DNA"/>
</dbReference>
<protein>
    <recommendedName>
        <fullName evidence="1">Peptidase S74 domain-containing protein</fullName>
    </recommendedName>
</protein>
<name>A0A5C7J5M3_9BACT</name>
<dbReference type="Proteomes" id="UP000321026">
    <property type="component" value="Unassembled WGS sequence"/>
</dbReference>
<evidence type="ECO:0000313" key="3">
    <source>
        <dbReference type="Proteomes" id="UP000321026"/>
    </source>
</evidence>
<proteinExistence type="predicted"/>
<evidence type="ECO:0000313" key="2">
    <source>
        <dbReference type="EMBL" id="TXG76855.1"/>
    </source>
</evidence>
<dbReference type="AlphaFoldDB" id="A0A5C7J5M3"/>
<evidence type="ECO:0000259" key="1">
    <source>
        <dbReference type="PROSITE" id="PS51688"/>
    </source>
</evidence>
<comment type="caution">
    <text evidence="2">The sequence shown here is derived from an EMBL/GenBank/DDBJ whole genome shotgun (WGS) entry which is preliminary data.</text>
</comment>
<organism evidence="2 3">
    <name type="scientific">Candidatus Dojkabacteria bacterium</name>
    <dbReference type="NCBI Taxonomy" id="2099670"/>
    <lineage>
        <taxon>Bacteria</taxon>
        <taxon>Candidatus Dojkabacteria</taxon>
    </lineage>
</organism>
<sequence>MSILTQEQQRFLDVAALRAITHTPQFNERVYIQSVANPSYIKEYAWESSSTLSDDGVNVIKVTAIATGRFHLVNVDAKFINKSTTAPSGINDGDTYFQDEVVTGTTQTSPNRFWGKVGGAWVELFQSWWKLVGTVLKLNSGAPLIRDAIQVQTASGVSQGFVGVRRSPDTTGQFEISTDGDFAMKGIQLYETFQGAGAENSEARNLLNHYIQISNTNRFVRIATNMSFPAYGYLTLSLNAVSANSSIQFTHEFQIGVGLGGDFQASYTGTQTGSYNKRPPILYYAVEGGKLIIYVEFLATDLTAFTLTAYTQAHFRTLYNTTKAELSGWSVIGQSANGASVTAIPVSNSVNDLYAFGTIYSATGQTTLAPIPSMAKFKELLPEISDKTALELAALLPRRLFKYIESGLRAYGWIVEEVQNAFETVRIDASEAEQALLDDLLNDTVLMFDERKAFPEDWQPFEPKQADEQGEMTDEEYKEYLDKFQKEQDAALSDFTKRLEELPTEKLYTVNPDAIAYIKDRAFHIVLSKF</sequence>
<feature type="domain" description="Peptidase S74" evidence="1">
    <location>
        <begin position="373"/>
        <end position="506"/>
    </location>
</feature>
<gene>
    <name evidence="2" type="ORF">E6Q11_03995</name>
</gene>
<accession>A0A5C7J5M3</accession>
<dbReference type="InterPro" id="IPR030392">
    <property type="entry name" value="S74_ICA"/>
</dbReference>
<dbReference type="PROSITE" id="PS51688">
    <property type="entry name" value="ICA"/>
    <property type="match status" value="1"/>
</dbReference>
<reference evidence="2 3" key="1">
    <citation type="submission" date="2018-09" db="EMBL/GenBank/DDBJ databases">
        <title>Metagenome Assembled Genomes from an Advanced Water Purification Facility.</title>
        <authorList>
            <person name="Stamps B.W."/>
            <person name="Spear J.R."/>
        </authorList>
    </citation>
    <scope>NUCLEOTIDE SEQUENCE [LARGE SCALE GENOMIC DNA]</scope>
    <source>
        <strain evidence="2">Bin_63_2</strain>
    </source>
</reference>